<evidence type="ECO:0000313" key="3">
    <source>
        <dbReference type="EMBL" id="CAK8693095.1"/>
    </source>
</evidence>
<gene>
    <name evidence="3" type="ORF">CVLEPA_LOCUS26422</name>
</gene>
<dbReference type="EMBL" id="CAWYQH010000130">
    <property type="protein sequence ID" value="CAK8693095.1"/>
    <property type="molecule type" value="Genomic_DNA"/>
</dbReference>
<proteinExistence type="predicted"/>
<feature type="compositionally biased region" description="Basic and acidic residues" evidence="1">
    <location>
        <begin position="52"/>
        <end position="64"/>
    </location>
</feature>
<dbReference type="Proteomes" id="UP001642483">
    <property type="component" value="Unassembled WGS sequence"/>
</dbReference>
<keyword evidence="2" id="KW-0472">Membrane</keyword>
<evidence type="ECO:0000313" key="4">
    <source>
        <dbReference type="Proteomes" id="UP001642483"/>
    </source>
</evidence>
<feature type="transmembrane region" description="Helical" evidence="2">
    <location>
        <begin position="9"/>
        <end position="26"/>
    </location>
</feature>
<keyword evidence="2" id="KW-0812">Transmembrane</keyword>
<keyword evidence="2" id="KW-1133">Transmembrane helix</keyword>
<organism evidence="3 4">
    <name type="scientific">Clavelina lepadiformis</name>
    <name type="common">Light-bulb sea squirt</name>
    <name type="synonym">Ascidia lepadiformis</name>
    <dbReference type="NCBI Taxonomy" id="159417"/>
    <lineage>
        <taxon>Eukaryota</taxon>
        <taxon>Metazoa</taxon>
        <taxon>Chordata</taxon>
        <taxon>Tunicata</taxon>
        <taxon>Ascidiacea</taxon>
        <taxon>Aplousobranchia</taxon>
        <taxon>Clavelinidae</taxon>
        <taxon>Clavelina</taxon>
    </lineage>
</organism>
<protein>
    <submittedName>
        <fullName evidence="3">Uncharacterized protein</fullName>
    </submittedName>
</protein>
<evidence type="ECO:0000256" key="2">
    <source>
        <dbReference type="SAM" id="Phobius"/>
    </source>
</evidence>
<sequence length="410" mass="46819">MGCRSLKEFVLWVTCFFLIGLIFWNQDSDCKSDNKRSLVASKSGRISPNYEGKPDTKSTFDAHNPKLSLGEGEAPNVRTESVSFKKSEVNSLIDFSKKTPNEWLDCDDIKQIVSNLDEKAEVRKENAEGNKGIYLTSIRSKRGDSLKVVLKMATVKNISCESELYRYTSALRELANLRKLRHRGWKGIPELYGACVRARGITYVVSHVPGRPFCQGSGVDQGCAMAHDVKSYLTGRENPELLVMTWITKVTCFFKQFEEDQVFMEDIAGTNLFLVPDSLDIYVVDADSILFYGDVPFLSRSSCRLDEDCSRPSGNLWRSSALNHKIYYTCKEIMGYCQNNTCRGYDASLHTCGVGRWLIAPFRNIIPDRYYNEFKKIMHCTMEEDPVNRCRMADACERSDKMLQDYLKYK</sequence>
<accession>A0ABP0GMZ2</accession>
<name>A0ABP0GMZ2_CLALP</name>
<reference evidence="3 4" key="1">
    <citation type="submission" date="2024-02" db="EMBL/GenBank/DDBJ databases">
        <authorList>
            <person name="Daric V."/>
            <person name="Darras S."/>
        </authorList>
    </citation>
    <scope>NUCLEOTIDE SEQUENCE [LARGE SCALE GENOMIC DNA]</scope>
</reference>
<comment type="caution">
    <text evidence="3">The sequence shown here is derived from an EMBL/GenBank/DDBJ whole genome shotgun (WGS) entry which is preliminary data.</text>
</comment>
<dbReference type="InterPro" id="IPR011009">
    <property type="entry name" value="Kinase-like_dom_sf"/>
</dbReference>
<keyword evidence="4" id="KW-1185">Reference proteome</keyword>
<feature type="region of interest" description="Disordered" evidence="1">
    <location>
        <begin position="44"/>
        <end position="75"/>
    </location>
</feature>
<evidence type="ECO:0000256" key="1">
    <source>
        <dbReference type="SAM" id="MobiDB-lite"/>
    </source>
</evidence>
<dbReference type="SUPFAM" id="SSF56112">
    <property type="entry name" value="Protein kinase-like (PK-like)"/>
    <property type="match status" value="1"/>
</dbReference>